<evidence type="ECO:0000256" key="4">
    <source>
        <dbReference type="ARBA" id="ARBA00022692"/>
    </source>
</evidence>
<protein>
    <recommendedName>
        <fullName evidence="11">Preprotein translocase subunit YajC</fullName>
    </recommendedName>
</protein>
<evidence type="ECO:0000256" key="8">
    <source>
        <dbReference type="ARBA" id="ARBA00023136"/>
    </source>
</evidence>
<dbReference type="SMART" id="SM01323">
    <property type="entry name" value="YajC"/>
    <property type="match status" value="1"/>
</dbReference>
<keyword evidence="2" id="KW-0813">Transport</keyword>
<evidence type="ECO:0000256" key="2">
    <source>
        <dbReference type="ARBA" id="ARBA00022448"/>
    </source>
</evidence>
<dbReference type="EMBL" id="BARV01015212">
    <property type="protein sequence ID" value="GAI28156.1"/>
    <property type="molecule type" value="Genomic_DNA"/>
</dbReference>
<keyword evidence="4 9" id="KW-0812">Transmembrane</keyword>
<proteinExistence type="predicted"/>
<dbReference type="PANTHER" id="PTHR33909">
    <property type="entry name" value="SEC TRANSLOCON ACCESSORY COMPLEX SUBUNIT YAJC"/>
    <property type="match status" value="1"/>
</dbReference>
<dbReference type="PRINTS" id="PR01853">
    <property type="entry name" value="YAJCTRNLCASE"/>
</dbReference>
<dbReference type="GO" id="GO:0005886">
    <property type="term" value="C:plasma membrane"/>
    <property type="evidence" value="ECO:0007669"/>
    <property type="project" value="UniProtKB-SubCell"/>
</dbReference>
<keyword evidence="8 9" id="KW-0472">Membrane</keyword>
<organism evidence="10">
    <name type="scientific">marine sediment metagenome</name>
    <dbReference type="NCBI Taxonomy" id="412755"/>
    <lineage>
        <taxon>unclassified sequences</taxon>
        <taxon>metagenomes</taxon>
        <taxon>ecological metagenomes</taxon>
    </lineage>
</organism>
<dbReference type="PANTHER" id="PTHR33909:SF1">
    <property type="entry name" value="SEC TRANSLOCON ACCESSORY COMPLEX SUBUNIT YAJC"/>
    <property type="match status" value="1"/>
</dbReference>
<keyword evidence="7" id="KW-0811">Translocation</keyword>
<feature type="transmembrane region" description="Helical" evidence="9">
    <location>
        <begin position="6"/>
        <end position="26"/>
    </location>
</feature>
<keyword evidence="3" id="KW-1003">Cell membrane</keyword>
<evidence type="ECO:0000256" key="1">
    <source>
        <dbReference type="ARBA" id="ARBA00004162"/>
    </source>
</evidence>
<name>X1ND81_9ZZZZ</name>
<dbReference type="Pfam" id="PF02699">
    <property type="entry name" value="YajC"/>
    <property type="match status" value="1"/>
</dbReference>
<evidence type="ECO:0008006" key="11">
    <source>
        <dbReference type="Google" id="ProtNLM"/>
    </source>
</evidence>
<keyword evidence="5" id="KW-0653">Protein transport</keyword>
<accession>X1ND81</accession>
<dbReference type="AlphaFoldDB" id="X1ND81"/>
<dbReference type="InterPro" id="IPR003849">
    <property type="entry name" value="Preprotein_translocase_YajC"/>
</dbReference>
<dbReference type="GO" id="GO:0015031">
    <property type="term" value="P:protein transport"/>
    <property type="evidence" value="ECO:0007669"/>
    <property type="project" value="UniProtKB-KW"/>
</dbReference>
<dbReference type="NCBIfam" id="TIGR00739">
    <property type="entry name" value="yajC"/>
    <property type="match status" value="1"/>
</dbReference>
<evidence type="ECO:0000256" key="7">
    <source>
        <dbReference type="ARBA" id="ARBA00023010"/>
    </source>
</evidence>
<keyword evidence="6 9" id="KW-1133">Transmembrane helix</keyword>
<comment type="caution">
    <text evidence="10">The sequence shown here is derived from an EMBL/GenBank/DDBJ whole genome shotgun (WGS) entry which is preliminary data.</text>
</comment>
<evidence type="ECO:0000256" key="9">
    <source>
        <dbReference type="SAM" id="Phobius"/>
    </source>
</evidence>
<evidence type="ECO:0000313" key="10">
    <source>
        <dbReference type="EMBL" id="GAI28156.1"/>
    </source>
</evidence>
<reference evidence="10" key="1">
    <citation type="journal article" date="2014" name="Front. Microbiol.">
        <title>High frequency of phylogenetically diverse reductive dehalogenase-homologous genes in deep subseafloor sedimentary metagenomes.</title>
        <authorList>
            <person name="Kawai M."/>
            <person name="Futagami T."/>
            <person name="Toyoda A."/>
            <person name="Takaki Y."/>
            <person name="Nishi S."/>
            <person name="Hori S."/>
            <person name="Arai W."/>
            <person name="Tsubouchi T."/>
            <person name="Morono Y."/>
            <person name="Uchiyama I."/>
            <person name="Ito T."/>
            <person name="Fujiyama A."/>
            <person name="Inagaki F."/>
            <person name="Takami H."/>
        </authorList>
    </citation>
    <scope>NUCLEOTIDE SEQUENCE</scope>
    <source>
        <strain evidence="10">Expedition CK06-06</strain>
    </source>
</reference>
<comment type="subcellular location">
    <subcellularLocation>
        <location evidence="1">Cell membrane</location>
        <topology evidence="1">Single-pass membrane protein</topology>
    </subcellularLocation>
</comment>
<evidence type="ECO:0000256" key="6">
    <source>
        <dbReference type="ARBA" id="ARBA00022989"/>
    </source>
</evidence>
<gene>
    <name evidence="10" type="ORF">S06H3_26329</name>
</gene>
<evidence type="ECO:0000256" key="5">
    <source>
        <dbReference type="ARBA" id="ARBA00022927"/>
    </source>
</evidence>
<sequence>MEQLGAIAPMIIFLVLIFAMMYFLMIRPQRRRQKEQQELLERIRRGEKVITSSGIYGQIESISEDTIVIKLESGATMKVAKGSVVSEQTKRLK</sequence>
<evidence type="ECO:0000256" key="3">
    <source>
        <dbReference type="ARBA" id="ARBA00022475"/>
    </source>
</evidence>